<name>A0A8H3EC16_9LECA</name>
<sequence>MPPLHSHPYGWLASSPRTLLSIDHSQGTIMDVEKPNDRTHRIDIAAKFIRGFANSKLRHGMRAAAALILDGNEPVTRVVDDWFSVASSDGRIVLIALEDLSFENGLPQWDKGPSGLAKGDWTWIRGDQVWMLGENGGGMAIWLELKISQSSQNQIQLPLSGSSS</sequence>
<dbReference type="AlphaFoldDB" id="A0A8H3EC16"/>
<keyword evidence="2" id="KW-1185">Reference proteome</keyword>
<reference evidence="1" key="1">
    <citation type="submission" date="2021-03" db="EMBL/GenBank/DDBJ databases">
        <authorList>
            <person name="Tagirdzhanova G."/>
        </authorList>
    </citation>
    <scope>NUCLEOTIDE SEQUENCE</scope>
</reference>
<dbReference type="Proteomes" id="UP000664169">
    <property type="component" value="Unassembled WGS sequence"/>
</dbReference>
<gene>
    <name evidence="1" type="ORF">GOMPHAMPRED_000515</name>
</gene>
<proteinExistence type="predicted"/>
<protein>
    <submittedName>
        <fullName evidence="1">Uncharacterized protein</fullName>
    </submittedName>
</protein>
<organism evidence="1 2">
    <name type="scientific">Gomphillus americanus</name>
    <dbReference type="NCBI Taxonomy" id="1940652"/>
    <lineage>
        <taxon>Eukaryota</taxon>
        <taxon>Fungi</taxon>
        <taxon>Dikarya</taxon>
        <taxon>Ascomycota</taxon>
        <taxon>Pezizomycotina</taxon>
        <taxon>Lecanoromycetes</taxon>
        <taxon>OSLEUM clade</taxon>
        <taxon>Ostropomycetidae</taxon>
        <taxon>Ostropales</taxon>
        <taxon>Graphidaceae</taxon>
        <taxon>Gomphilloideae</taxon>
        <taxon>Gomphillus</taxon>
    </lineage>
</organism>
<accession>A0A8H3EC16</accession>
<evidence type="ECO:0000313" key="2">
    <source>
        <dbReference type="Proteomes" id="UP000664169"/>
    </source>
</evidence>
<dbReference type="EMBL" id="CAJPDQ010000001">
    <property type="protein sequence ID" value="CAF9903724.1"/>
    <property type="molecule type" value="Genomic_DNA"/>
</dbReference>
<evidence type="ECO:0000313" key="1">
    <source>
        <dbReference type="EMBL" id="CAF9903724.1"/>
    </source>
</evidence>
<comment type="caution">
    <text evidence="1">The sequence shown here is derived from an EMBL/GenBank/DDBJ whole genome shotgun (WGS) entry which is preliminary data.</text>
</comment>
<dbReference type="OrthoDB" id="4181570at2759"/>